<feature type="region of interest" description="Disordered" evidence="10">
    <location>
        <begin position="42"/>
        <end position="62"/>
    </location>
</feature>
<dbReference type="InterPro" id="IPR018044">
    <property type="entry name" value="Peptidase_S11"/>
</dbReference>
<feature type="active site" evidence="7">
    <location>
        <position position="173"/>
    </location>
</feature>
<dbReference type="Pfam" id="PF00768">
    <property type="entry name" value="Peptidase_S11"/>
    <property type="match status" value="1"/>
</dbReference>
<evidence type="ECO:0000256" key="10">
    <source>
        <dbReference type="SAM" id="MobiDB-lite"/>
    </source>
</evidence>
<dbReference type="GO" id="GO:0009252">
    <property type="term" value="P:peptidoglycan biosynthetic process"/>
    <property type="evidence" value="ECO:0007669"/>
    <property type="project" value="UniProtKB-KW"/>
</dbReference>
<evidence type="ECO:0000256" key="3">
    <source>
        <dbReference type="ARBA" id="ARBA00022801"/>
    </source>
</evidence>
<keyword evidence="4" id="KW-0133">Cell shape</keyword>
<feature type="transmembrane region" description="Helical" evidence="11">
    <location>
        <begin position="388"/>
        <end position="409"/>
    </location>
</feature>
<keyword evidence="14" id="KW-0121">Carboxypeptidase</keyword>
<keyword evidence="11" id="KW-0812">Transmembrane</keyword>
<keyword evidence="2 12" id="KW-0732">Signal</keyword>
<dbReference type="STRING" id="946078.GA0070622_3443"/>
<evidence type="ECO:0000256" key="12">
    <source>
        <dbReference type="SAM" id="SignalP"/>
    </source>
</evidence>
<feature type="active site" description="Proton acceptor" evidence="7">
    <location>
        <position position="119"/>
    </location>
</feature>
<feature type="binding site" evidence="8">
    <location>
        <position position="282"/>
    </location>
    <ligand>
        <name>substrate</name>
    </ligand>
</feature>
<dbReference type="OrthoDB" id="3663940at2"/>
<sequence length="422" mass="43529">MRARVLAVATAVTLLVTGAPVPAQGAPVVNAAPVATAPCPRLPAPKVSRPPRPVPPEPVPDQQVVGGDALAAPGLVAPPGSAAPPAVTATTWLVADLDSGAVLGACGPHVYGTPASTQKLLLAATMLSRLDPKQVAVATRADLDIEPGSSAVGLLVGGRYAVETLWLGLLLQSGNDAANMLARLGAGNARAGVTEMNAEARRLGARQTHAVTPSGLDGPGQFTSAYDLALIARACFADERFRRYALTERAQIPAQPALKKGGFQIQNENQLIYRYPGALGGKTGFTELARHSYVGAAQRGGRRLVVTLLGAEARPMRGWQQGAQLLDWGFSLPRDASVGRLVEPGELDAAKAEPAPAPAAAAARPEPSPWRGPAGTALRRVADGDWRVIVPLAGLLALVVGGTAAVLAARRGRSRRAGRRRA</sequence>
<evidence type="ECO:0000256" key="1">
    <source>
        <dbReference type="ARBA" id="ARBA00007164"/>
    </source>
</evidence>
<keyword evidence="14" id="KW-0645">Protease</keyword>
<evidence type="ECO:0000256" key="7">
    <source>
        <dbReference type="PIRSR" id="PIRSR618044-1"/>
    </source>
</evidence>
<evidence type="ECO:0000256" key="6">
    <source>
        <dbReference type="ARBA" id="ARBA00023316"/>
    </source>
</evidence>
<gene>
    <name evidence="14" type="ORF">GA0070622_3443</name>
</gene>
<feature type="chain" id="PRO_5008384104" evidence="12">
    <location>
        <begin position="26"/>
        <end position="422"/>
    </location>
</feature>
<keyword evidence="5" id="KW-0573">Peptidoglycan synthesis</keyword>
<dbReference type="InterPro" id="IPR012338">
    <property type="entry name" value="Beta-lactam/transpept-like"/>
</dbReference>
<dbReference type="GO" id="GO:0071555">
    <property type="term" value="P:cell wall organization"/>
    <property type="evidence" value="ECO:0007669"/>
    <property type="project" value="UniProtKB-KW"/>
</dbReference>
<evidence type="ECO:0000256" key="9">
    <source>
        <dbReference type="RuleBase" id="RU004016"/>
    </source>
</evidence>
<name>A0A1A9BC03_9ACTN</name>
<evidence type="ECO:0000256" key="2">
    <source>
        <dbReference type="ARBA" id="ARBA00022729"/>
    </source>
</evidence>
<feature type="compositionally biased region" description="Low complexity" evidence="10">
    <location>
        <begin position="352"/>
        <end position="365"/>
    </location>
</feature>
<dbReference type="EMBL" id="FLRH01000003">
    <property type="protein sequence ID" value="SBT66422.1"/>
    <property type="molecule type" value="Genomic_DNA"/>
</dbReference>
<dbReference type="Proteomes" id="UP000199558">
    <property type="component" value="Unassembled WGS sequence"/>
</dbReference>
<dbReference type="GO" id="GO:0009002">
    <property type="term" value="F:serine-type D-Ala-D-Ala carboxypeptidase activity"/>
    <property type="evidence" value="ECO:0007669"/>
    <property type="project" value="InterPro"/>
</dbReference>
<keyword evidence="11" id="KW-0472">Membrane</keyword>
<keyword evidence="15" id="KW-1185">Reference proteome</keyword>
<protein>
    <submittedName>
        <fullName evidence="14">D-alanyl-D-alanine carboxypeptidase (Penicillin-binding protein 5/6)</fullName>
    </submittedName>
</protein>
<proteinExistence type="inferred from homology"/>
<dbReference type="AlphaFoldDB" id="A0A1A9BC03"/>
<dbReference type="PRINTS" id="PR00725">
    <property type="entry name" value="DADACBPTASE1"/>
</dbReference>
<comment type="similarity">
    <text evidence="1 9">Belongs to the peptidase S11 family.</text>
</comment>
<evidence type="ECO:0000259" key="13">
    <source>
        <dbReference type="Pfam" id="PF00768"/>
    </source>
</evidence>
<keyword evidence="3" id="KW-0378">Hydrolase</keyword>
<organism evidence="14 15">
    <name type="scientific">Micromonospora sediminicola</name>
    <dbReference type="NCBI Taxonomy" id="946078"/>
    <lineage>
        <taxon>Bacteria</taxon>
        <taxon>Bacillati</taxon>
        <taxon>Actinomycetota</taxon>
        <taxon>Actinomycetes</taxon>
        <taxon>Micromonosporales</taxon>
        <taxon>Micromonosporaceae</taxon>
        <taxon>Micromonospora</taxon>
    </lineage>
</organism>
<evidence type="ECO:0000313" key="15">
    <source>
        <dbReference type="Proteomes" id="UP000199558"/>
    </source>
</evidence>
<evidence type="ECO:0000313" key="14">
    <source>
        <dbReference type="EMBL" id="SBT66422.1"/>
    </source>
</evidence>
<reference evidence="15" key="1">
    <citation type="submission" date="2016-06" db="EMBL/GenBank/DDBJ databases">
        <authorList>
            <person name="Varghese N."/>
            <person name="Submissions Spin"/>
        </authorList>
    </citation>
    <scope>NUCLEOTIDE SEQUENCE [LARGE SCALE GENOMIC DNA]</scope>
    <source>
        <strain evidence="15">DSM 45794</strain>
    </source>
</reference>
<evidence type="ECO:0000256" key="8">
    <source>
        <dbReference type="PIRSR" id="PIRSR618044-2"/>
    </source>
</evidence>
<evidence type="ECO:0000256" key="4">
    <source>
        <dbReference type="ARBA" id="ARBA00022960"/>
    </source>
</evidence>
<feature type="domain" description="Peptidase S11 D-alanyl-D-alanine carboxypeptidase A N-terminal" evidence="13">
    <location>
        <begin position="82"/>
        <end position="312"/>
    </location>
</feature>
<feature type="signal peptide" evidence="12">
    <location>
        <begin position="1"/>
        <end position="25"/>
    </location>
</feature>
<accession>A0A1A9BC03</accession>
<dbReference type="GO" id="GO:0006508">
    <property type="term" value="P:proteolysis"/>
    <property type="evidence" value="ECO:0007669"/>
    <property type="project" value="InterPro"/>
</dbReference>
<dbReference type="PANTHER" id="PTHR21581:SF33">
    <property type="entry name" value="D-ALANYL-D-ALANINE CARBOXYPEPTIDASE DACB"/>
    <property type="match status" value="1"/>
</dbReference>
<keyword evidence="6" id="KW-0961">Cell wall biogenesis/degradation</keyword>
<dbReference type="GO" id="GO:0008360">
    <property type="term" value="P:regulation of cell shape"/>
    <property type="evidence" value="ECO:0007669"/>
    <property type="project" value="UniProtKB-KW"/>
</dbReference>
<dbReference type="PANTHER" id="PTHR21581">
    <property type="entry name" value="D-ALANYL-D-ALANINE CARBOXYPEPTIDASE"/>
    <property type="match status" value="1"/>
</dbReference>
<dbReference type="SUPFAM" id="SSF56601">
    <property type="entry name" value="beta-lactamase/transpeptidase-like"/>
    <property type="match status" value="1"/>
</dbReference>
<dbReference type="Gene3D" id="3.40.710.10">
    <property type="entry name" value="DD-peptidase/beta-lactamase superfamily"/>
    <property type="match status" value="1"/>
</dbReference>
<feature type="region of interest" description="Disordered" evidence="10">
    <location>
        <begin position="350"/>
        <end position="375"/>
    </location>
</feature>
<dbReference type="InterPro" id="IPR001967">
    <property type="entry name" value="Peptidase_S11_N"/>
</dbReference>
<dbReference type="RefSeq" id="WP_091574212.1">
    <property type="nucleotide sequence ID" value="NZ_FLRH01000003.1"/>
</dbReference>
<feature type="compositionally biased region" description="Pro residues" evidence="10">
    <location>
        <begin position="42"/>
        <end position="59"/>
    </location>
</feature>
<evidence type="ECO:0000256" key="11">
    <source>
        <dbReference type="SAM" id="Phobius"/>
    </source>
</evidence>
<feature type="active site" description="Acyl-ester intermediate" evidence="7">
    <location>
        <position position="116"/>
    </location>
</feature>
<keyword evidence="11" id="KW-1133">Transmembrane helix</keyword>
<evidence type="ECO:0000256" key="5">
    <source>
        <dbReference type="ARBA" id="ARBA00022984"/>
    </source>
</evidence>